<sequence>MCTLTMTTPSYSSLFRQFQQVSEQKFVFNLQNHEDINHTVDCVPVWQLLRFITKDKPSAIFKAINMIPGIRGMR</sequence>
<evidence type="ECO:0000313" key="1">
    <source>
        <dbReference type="Ensembl" id="ENSCMIP00000038150.1"/>
    </source>
</evidence>
<accession>A0A4W3K2J4</accession>
<dbReference type="Proteomes" id="UP000314986">
    <property type="component" value="Unassembled WGS sequence"/>
</dbReference>
<evidence type="ECO:0000313" key="2">
    <source>
        <dbReference type="Proteomes" id="UP000314986"/>
    </source>
</evidence>
<reference evidence="2" key="3">
    <citation type="journal article" date="2014" name="Nature">
        <title>Elephant shark genome provides unique insights into gnathostome evolution.</title>
        <authorList>
            <consortium name="International Elephant Shark Genome Sequencing Consortium"/>
            <person name="Venkatesh B."/>
            <person name="Lee A.P."/>
            <person name="Ravi V."/>
            <person name="Maurya A.K."/>
            <person name="Lian M.M."/>
            <person name="Swann J.B."/>
            <person name="Ohta Y."/>
            <person name="Flajnik M.F."/>
            <person name="Sutoh Y."/>
            <person name="Kasahara M."/>
            <person name="Hoon S."/>
            <person name="Gangu V."/>
            <person name="Roy S.W."/>
            <person name="Irimia M."/>
            <person name="Korzh V."/>
            <person name="Kondrychyn I."/>
            <person name="Lim Z.W."/>
            <person name="Tay B.H."/>
            <person name="Tohari S."/>
            <person name="Kong K.W."/>
            <person name="Ho S."/>
            <person name="Lorente-Galdos B."/>
            <person name="Quilez J."/>
            <person name="Marques-Bonet T."/>
            <person name="Raney B.J."/>
            <person name="Ingham P.W."/>
            <person name="Tay A."/>
            <person name="Hillier L.W."/>
            <person name="Minx P."/>
            <person name="Boehm T."/>
            <person name="Wilson R.K."/>
            <person name="Brenner S."/>
            <person name="Warren W.C."/>
        </authorList>
    </citation>
    <scope>NUCLEOTIDE SEQUENCE [LARGE SCALE GENOMIC DNA]</scope>
</reference>
<keyword evidence="2" id="KW-1185">Reference proteome</keyword>
<organism evidence="1 2">
    <name type="scientific">Callorhinchus milii</name>
    <name type="common">Ghost shark</name>
    <dbReference type="NCBI Taxonomy" id="7868"/>
    <lineage>
        <taxon>Eukaryota</taxon>
        <taxon>Metazoa</taxon>
        <taxon>Chordata</taxon>
        <taxon>Craniata</taxon>
        <taxon>Vertebrata</taxon>
        <taxon>Chondrichthyes</taxon>
        <taxon>Holocephali</taxon>
        <taxon>Chimaeriformes</taxon>
        <taxon>Callorhinchidae</taxon>
        <taxon>Callorhinchus</taxon>
    </lineage>
</organism>
<protein>
    <submittedName>
        <fullName evidence="1">Uncharacterized protein</fullName>
    </submittedName>
</protein>
<dbReference type="AlphaFoldDB" id="A0A4W3K2J4"/>
<reference evidence="2" key="2">
    <citation type="journal article" date="2007" name="PLoS Biol.">
        <title>Survey sequencing and comparative analysis of the elephant shark (Callorhinchus milii) genome.</title>
        <authorList>
            <person name="Venkatesh B."/>
            <person name="Kirkness E.F."/>
            <person name="Loh Y.H."/>
            <person name="Halpern A.L."/>
            <person name="Lee A.P."/>
            <person name="Johnson J."/>
            <person name="Dandona N."/>
            <person name="Viswanathan L.D."/>
            <person name="Tay A."/>
            <person name="Venter J.C."/>
            <person name="Strausberg R.L."/>
            <person name="Brenner S."/>
        </authorList>
    </citation>
    <scope>NUCLEOTIDE SEQUENCE [LARGE SCALE GENOMIC DNA]</scope>
</reference>
<proteinExistence type="predicted"/>
<name>A0A4W3K2J4_CALMI</name>
<reference evidence="1" key="4">
    <citation type="submission" date="2025-08" db="UniProtKB">
        <authorList>
            <consortium name="Ensembl"/>
        </authorList>
    </citation>
    <scope>IDENTIFICATION</scope>
</reference>
<reference evidence="2" key="1">
    <citation type="journal article" date="2006" name="Science">
        <title>Ancient noncoding elements conserved in the human genome.</title>
        <authorList>
            <person name="Venkatesh B."/>
            <person name="Kirkness E.F."/>
            <person name="Loh Y.H."/>
            <person name="Halpern A.L."/>
            <person name="Lee A.P."/>
            <person name="Johnson J."/>
            <person name="Dandona N."/>
            <person name="Viswanathan L.D."/>
            <person name="Tay A."/>
            <person name="Venter J.C."/>
            <person name="Strausberg R.L."/>
            <person name="Brenner S."/>
        </authorList>
    </citation>
    <scope>NUCLEOTIDE SEQUENCE [LARGE SCALE GENOMIC DNA]</scope>
</reference>
<reference evidence="1" key="5">
    <citation type="submission" date="2025-09" db="UniProtKB">
        <authorList>
            <consortium name="Ensembl"/>
        </authorList>
    </citation>
    <scope>IDENTIFICATION</scope>
</reference>
<dbReference type="Ensembl" id="ENSCMIT00000038700.1">
    <property type="protein sequence ID" value="ENSCMIP00000038150.1"/>
    <property type="gene ID" value="ENSCMIG00000016030.1"/>
</dbReference>